<comment type="caution">
    <text evidence="1">The sequence shown here is derived from an EMBL/GenBank/DDBJ whole genome shotgun (WGS) entry which is preliminary data.</text>
</comment>
<protein>
    <submittedName>
        <fullName evidence="1">Uncharacterized protein</fullName>
    </submittedName>
</protein>
<name>A0A4V5N087_9ACTN</name>
<gene>
    <name evidence="1" type="ORF">FCI23_14195</name>
</gene>
<dbReference type="EMBL" id="SUMC01000010">
    <property type="protein sequence ID" value="TKA11089.1"/>
    <property type="molecule type" value="Genomic_DNA"/>
</dbReference>
<dbReference type="Proteomes" id="UP000305778">
    <property type="component" value="Unassembled WGS sequence"/>
</dbReference>
<sequence>MSDPLDPVLKGADVDAQLLRRAELEAVGRTVSGLDPDEFIDAVTQVCARSWDDERTRPPGYFEIHGQNWWIDTSGTENRRGLLHAVTAAALVDAIGLPRSTAWVARVLAGVLTVQSISGSASTGLCFVLERHDASPLPDHLAHDVHPGDYAEFATAVATAAEVLSLSVGGSIRFTDPPRPAP</sequence>
<accession>A0A4V5N087</accession>
<reference evidence="1 2" key="1">
    <citation type="submission" date="2019-04" db="EMBL/GenBank/DDBJ databases">
        <title>Streptomyces oryziradicis sp. nov., a novel actinomycete isolated from rhizosphere soil of rice (Oryza sativa L.).</title>
        <authorList>
            <person name="Li C."/>
        </authorList>
    </citation>
    <scope>NUCLEOTIDE SEQUENCE [LARGE SCALE GENOMIC DNA]</scope>
    <source>
        <strain evidence="1 2">NEAU-C40</strain>
    </source>
</reference>
<evidence type="ECO:0000313" key="1">
    <source>
        <dbReference type="EMBL" id="TKA11089.1"/>
    </source>
</evidence>
<keyword evidence="2" id="KW-1185">Reference proteome</keyword>
<dbReference type="RefSeq" id="WP_136723965.1">
    <property type="nucleotide sequence ID" value="NZ_SUMC01000010.1"/>
</dbReference>
<proteinExistence type="predicted"/>
<evidence type="ECO:0000313" key="2">
    <source>
        <dbReference type="Proteomes" id="UP000305778"/>
    </source>
</evidence>
<organism evidence="1 2">
    <name type="scientific">Actinacidiphila oryziradicis</name>
    <dbReference type="NCBI Taxonomy" id="2571141"/>
    <lineage>
        <taxon>Bacteria</taxon>
        <taxon>Bacillati</taxon>
        <taxon>Actinomycetota</taxon>
        <taxon>Actinomycetes</taxon>
        <taxon>Kitasatosporales</taxon>
        <taxon>Streptomycetaceae</taxon>
        <taxon>Actinacidiphila</taxon>
    </lineage>
</organism>
<dbReference type="AlphaFoldDB" id="A0A4V5N087"/>